<feature type="region of interest" description="Disordered" evidence="1">
    <location>
        <begin position="78"/>
        <end position="272"/>
    </location>
</feature>
<sequence>MNQAIPYILAFLALLYLALPHVYECYVSYSRPWNTQEEMTNADVASKHEFHTGQPTVWEMFTETEVKTDKQLASILPGETVKPAGSKTILPGVPTPKNDVPAGPIGPSNKKEVEEAIDKTPYLQPEEEPKAERANKRTMDPDVQKPMKSAPPTKSPPAKVLKVTPKPTPAPAPTPKPAQETNHSGQEIWGPRAPKLDPNQPRPSDSGNGKNKSGVYPDIYGPEMLEAPGHADKGGGDSSNPPPYDYVPAAEFPAGPLQPSPYLNDFSKMLKT</sequence>
<reference evidence="2" key="1">
    <citation type="journal article" date="2020" name="Nature">
        <title>Giant virus diversity and host interactions through global metagenomics.</title>
        <authorList>
            <person name="Schulz F."/>
            <person name="Roux S."/>
            <person name="Paez-Espino D."/>
            <person name="Jungbluth S."/>
            <person name="Walsh D.A."/>
            <person name="Denef V.J."/>
            <person name="McMahon K.D."/>
            <person name="Konstantinidis K.T."/>
            <person name="Eloe-Fadrosh E.A."/>
            <person name="Kyrpides N.C."/>
            <person name="Woyke T."/>
        </authorList>
    </citation>
    <scope>NUCLEOTIDE SEQUENCE</scope>
    <source>
        <strain evidence="2">GVMAG-M-3300009181-41</strain>
    </source>
</reference>
<name>A0A6C0F3J2_9ZZZZ</name>
<accession>A0A6C0F3J2</accession>
<dbReference type="AlphaFoldDB" id="A0A6C0F3J2"/>
<feature type="compositionally biased region" description="Polar residues" evidence="1">
    <location>
        <begin position="202"/>
        <end position="211"/>
    </location>
</feature>
<protein>
    <submittedName>
        <fullName evidence="2">Uncharacterized protein</fullName>
    </submittedName>
</protein>
<evidence type="ECO:0000313" key="2">
    <source>
        <dbReference type="EMBL" id="QHT35692.1"/>
    </source>
</evidence>
<organism evidence="2">
    <name type="scientific">viral metagenome</name>
    <dbReference type="NCBI Taxonomy" id="1070528"/>
    <lineage>
        <taxon>unclassified sequences</taxon>
        <taxon>metagenomes</taxon>
        <taxon>organismal metagenomes</taxon>
    </lineage>
</organism>
<feature type="compositionally biased region" description="Pro residues" evidence="1">
    <location>
        <begin position="166"/>
        <end position="176"/>
    </location>
</feature>
<proteinExistence type="predicted"/>
<dbReference type="EMBL" id="MN739025">
    <property type="protein sequence ID" value="QHT35692.1"/>
    <property type="molecule type" value="Genomic_DNA"/>
</dbReference>
<feature type="compositionally biased region" description="Basic and acidic residues" evidence="1">
    <location>
        <begin position="109"/>
        <end position="118"/>
    </location>
</feature>
<feature type="compositionally biased region" description="Basic and acidic residues" evidence="1">
    <location>
        <begin position="127"/>
        <end position="145"/>
    </location>
</feature>
<feature type="compositionally biased region" description="Low complexity" evidence="1">
    <location>
        <begin position="146"/>
        <end position="165"/>
    </location>
</feature>
<evidence type="ECO:0000256" key="1">
    <source>
        <dbReference type="SAM" id="MobiDB-lite"/>
    </source>
</evidence>